<evidence type="ECO:0000313" key="2">
    <source>
        <dbReference type="Proteomes" id="UP001459204"/>
    </source>
</evidence>
<evidence type="ECO:0000313" key="1">
    <source>
        <dbReference type="EMBL" id="MEL1265691.1"/>
    </source>
</evidence>
<protein>
    <submittedName>
        <fullName evidence="1">Uncharacterized protein</fullName>
    </submittedName>
</protein>
<keyword evidence="2" id="KW-1185">Reference proteome</keyword>
<sequence length="112" mass="12603">MRIIGWRYICLFRDPVTRICLWVIKIPIFVLVKPIFEPPSPDPPWLLGEGIRPELTHDLQVLATIDALAQTLSEGPQKALLESVQGQFDALKLPEGMKVLSQRDLQETSAKG</sequence>
<name>A0ABU9J391_9GAMM</name>
<dbReference type="RefSeq" id="WP_341726865.1">
    <property type="nucleotide sequence ID" value="NZ_JBBWWT010000008.1"/>
</dbReference>
<proteinExistence type="predicted"/>
<organism evidence="1 2">
    <name type="scientific">Pseudoxanthomonas putridarboris</name>
    <dbReference type="NCBI Taxonomy" id="752605"/>
    <lineage>
        <taxon>Bacteria</taxon>
        <taxon>Pseudomonadati</taxon>
        <taxon>Pseudomonadota</taxon>
        <taxon>Gammaproteobacteria</taxon>
        <taxon>Lysobacterales</taxon>
        <taxon>Lysobacteraceae</taxon>
        <taxon>Pseudoxanthomonas</taxon>
    </lineage>
</organism>
<reference evidence="1 2" key="1">
    <citation type="submission" date="2024-04" db="EMBL/GenBank/DDBJ databases">
        <title>Draft genome sequence of Pseudoxanthomonas putridarboris WD12.</title>
        <authorList>
            <person name="Oh J."/>
        </authorList>
    </citation>
    <scope>NUCLEOTIDE SEQUENCE [LARGE SCALE GENOMIC DNA]</scope>
    <source>
        <strain evidence="1 2">WD12</strain>
    </source>
</reference>
<dbReference type="EMBL" id="JBBWWT010000008">
    <property type="protein sequence ID" value="MEL1265691.1"/>
    <property type="molecule type" value="Genomic_DNA"/>
</dbReference>
<accession>A0ABU9J391</accession>
<gene>
    <name evidence="1" type="ORF">AAD027_15155</name>
</gene>
<comment type="caution">
    <text evidence="1">The sequence shown here is derived from an EMBL/GenBank/DDBJ whole genome shotgun (WGS) entry which is preliminary data.</text>
</comment>
<dbReference type="Proteomes" id="UP001459204">
    <property type="component" value="Unassembled WGS sequence"/>
</dbReference>